<dbReference type="EMBL" id="JADMNK010000011">
    <property type="protein sequence ID" value="MBZ0059662.1"/>
    <property type="molecule type" value="Genomic_DNA"/>
</dbReference>
<proteinExistence type="predicted"/>
<name>A0ABS7S031_9ENTR</name>
<evidence type="ECO:0000313" key="3">
    <source>
        <dbReference type="Proteomes" id="UP000706580"/>
    </source>
</evidence>
<dbReference type="InterPro" id="IPR016671">
    <property type="entry name" value="LuxE_bac"/>
</dbReference>
<evidence type="ECO:0000313" key="2">
    <source>
        <dbReference type="EMBL" id="MBZ0059662.1"/>
    </source>
</evidence>
<evidence type="ECO:0000259" key="1">
    <source>
        <dbReference type="Pfam" id="PF04443"/>
    </source>
</evidence>
<comment type="caution">
    <text evidence="2">The sequence shown here is derived from an EMBL/GenBank/DDBJ whole genome shotgun (WGS) entry which is preliminary data.</text>
</comment>
<protein>
    <submittedName>
        <fullName evidence="2">Acyl-protein synthase</fullName>
    </submittedName>
</protein>
<dbReference type="InterPro" id="IPR007534">
    <property type="entry name" value="LuxE"/>
</dbReference>
<dbReference type="Pfam" id="PF04443">
    <property type="entry name" value="LuxE"/>
    <property type="match status" value="1"/>
</dbReference>
<dbReference type="Gene3D" id="3.40.50.12780">
    <property type="entry name" value="N-terminal domain of ligase-like"/>
    <property type="match status" value="1"/>
</dbReference>
<dbReference type="InterPro" id="IPR042099">
    <property type="entry name" value="ANL_N_sf"/>
</dbReference>
<dbReference type="Proteomes" id="UP000706580">
    <property type="component" value="Unassembled WGS sequence"/>
</dbReference>
<organism evidence="2 3">
    <name type="scientific">Leclercia barmai</name>
    <dbReference type="NCBI Taxonomy" id="2785629"/>
    <lineage>
        <taxon>Bacteria</taxon>
        <taxon>Pseudomonadati</taxon>
        <taxon>Pseudomonadota</taxon>
        <taxon>Gammaproteobacteria</taxon>
        <taxon>Enterobacterales</taxon>
        <taxon>Enterobacteriaceae</taxon>
        <taxon>Leclercia</taxon>
    </lineage>
</organism>
<keyword evidence="3" id="KW-1185">Reference proteome</keyword>
<dbReference type="PIRSF" id="PIRSF016580">
    <property type="entry name" value="Acyl-protein_synthetase_LuxE"/>
    <property type="match status" value="1"/>
</dbReference>
<gene>
    <name evidence="2" type="ORF">ITX56_18010</name>
</gene>
<reference evidence="2 3" key="1">
    <citation type="submission" date="2020-11" db="EMBL/GenBank/DDBJ databases">
        <title>Draft Genome of Enterobacter sp. strain EMC7.</title>
        <authorList>
            <person name="Barman P."/>
            <person name="Sinha S."/>
            <person name="Sen S."/>
            <person name="Chakraborty R."/>
        </authorList>
    </citation>
    <scope>NUCLEOTIDE SEQUENCE [LARGE SCALE GENOMIC DNA]</scope>
    <source>
        <strain evidence="2 3">EMC7</strain>
    </source>
</reference>
<dbReference type="RefSeq" id="WP_223075331.1">
    <property type="nucleotide sequence ID" value="NZ_JADMNK010000011.1"/>
</dbReference>
<sequence length="375" mass="42075">MMTIPSVEALCALAHPYQRSAETDELFDSAMREIVAYHAQNTPDYARWLSHHGIDPASLTLDSWAHLPPVFANYFKRNLLLSASGQEALELTSSGTSGQKSRMRFDSRSIGAAQFMVDRIFDHYGWNTPDTPCNYLLLSYEPAETITLGTAYTDQFLCKYAPVKSAVYALRHTGHGHEFDPFGVIRALQAFAEDDAPVRILGFPAFMWFVLERMREMGLPDLKLPADSLTFFGGGWKTHADQEIPKQHFYSRLGEQLGIDDRRCRDGYGSVEHCVPYVECAHHHFHLPVYSRAWTRDTATFAVNDYGQSGFLQFVSPYITSSPAHSVVMSDLAVLHRAETCGCGLQTDWFELLGRASNSKARSCALAASELIREK</sequence>
<accession>A0ABS7S031</accession>
<feature type="domain" description="Acyl-protein synthetase LuxE" evidence="1">
    <location>
        <begin position="9"/>
        <end position="370"/>
    </location>
</feature>